<dbReference type="AlphaFoldDB" id="A0A8T8E1Q7"/>
<reference evidence="5 6" key="1">
    <citation type="submission" date="2021-01" db="EMBL/GenBank/DDBJ databases">
        <title>Genome Sequence and Methylation Pattern of Haloterrigena salifodinae BOL5-1, An Extremely Halophilic Archaeon from a Bolivian Salt Mine.</title>
        <authorList>
            <person name="DasSarma P."/>
            <person name="Anton B.P."/>
            <person name="DasSarma S.L."/>
            <person name="von Ehrenheim H.A.L."/>
            <person name="Martinez F.L."/>
            <person name="Guzman D."/>
            <person name="Roberts R.J."/>
            <person name="DasSarma S."/>
        </authorList>
    </citation>
    <scope>NUCLEOTIDE SEQUENCE [LARGE SCALE GENOMIC DNA]</scope>
    <source>
        <strain evidence="5 6">BOL5-1</strain>
    </source>
</reference>
<dbReference type="SUPFAM" id="SSF52540">
    <property type="entry name" value="P-loop containing nucleoside triphosphate hydrolases"/>
    <property type="match status" value="1"/>
</dbReference>
<dbReference type="Gene3D" id="3.40.50.300">
    <property type="entry name" value="P-loop containing nucleotide triphosphate hydrolases"/>
    <property type="match status" value="1"/>
</dbReference>
<dbReference type="RefSeq" id="WP_204747949.1">
    <property type="nucleotide sequence ID" value="NZ_CP069188.1"/>
</dbReference>
<evidence type="ECO:0000256" key="3">
    <source>
        <dbReference type="SAM" id="MobiDB-lite"/>
    </source>
</evidence>
<evidence type="ECO:0000313" key="6">
    <source>
        <dbReference type="Proteomes" id="UP000637819"/>
    </source>
</evidence>
<dbReference type="GO" id="GO:0005524">
    <property type="term" value="F:ATP binding"/>
    <property type="evidence" value="ECO:0007669"/>
    <property type="project" value="UniProtKB-KW"/>
</dbReference>
<evidence type="ECO:0000313" key="5">
    <source>
        <dbReference type="EMBL" id="QRV15416.1"/>
    </source>
</evidence>
<dbReference type="Proteomes" id="UP000637819">
    <property type="component" value="Chromosome"/>
</dbReference>
<dbReference type="SMART" id="SM00382">
    <property type="entry name" value="AAA"/>
    <property type="match status" value="1"/>
</dbReference>
<dbReference type="InterPro" id="IPR017871">
    <property type="entry name" value="ABC_transporter-like_CS"/>
</dbReference>
<organism evidence="5 6">
    <name type="scientific">Haloterrigena salifodinae</name>
    <dbReference type="NCBI Taxonomy" id="2675099"/>
    <lineage>
        <taxon>Archaea</taxon>
        <taxon>Methanobacteriati</taxon>
        <taxon>Methanobacteriota</taxon>
        <taxon>Stenosarchaea group</taxon>
        <taxon>Halobacteria</taxon>
        <taxon>Halobacteriales</taxon>
        <taxon>Natrialbaceae</taxon>
        <taxon>Haloterrigena</taxon>
    </lineage>
</organism>
<dbReference type="PANTHER" id="PTHR43613">
    <property type="entry name" value="ABC TRANSPORTER, ATP-BINDING PROTEIN"/>
    <property type="match status" value="1"/>
</dbReference>
<accession>A0A8T8E1Q7</accession>
<dbReference type="KEGG" id="hsal:JMJ58_00495"/>
<keyword evidence="2 5" id="KW-0067">ATP-binding</keyword>
<dbReference type="InterPro" id="IPR003439">
    <property type="entry name" value="ABC_transporter-like_ATP-bd"/>
</dbReference>
<dbReference type="PROSITE" id="PS50893">
    <property type="entry name" value="ABC_TRANSPORTER_2"/>
    <property type="match status" value="1"/>
</dbReference>
<proteinExistence type="predicted"/>
<dbReference type="EMBL" id="CP069188">
    <property type="protein sequence ID" value="QRV15416.1"/>
    <property type="molecule type" value="Genomic_DNA"/>
</dbReference>
<dbReference type="OrthoDB" id="18492at2157"/>
<evidence type="ECO:0000256" key="1">
    <source>
        <dbReference type="ARBA" id="ARBA00022741"/>
    </source>
</evidence>
<dbReference type="GO" id="GO:0016887">
    <property type="term" value="F:ATP hydrolysis activity"/>
    <property type="evidence" value="ECO:0007669"/>
    <property type="project" value="InterPro"/>
</dbReference>
<dbReference type="InterPro" id="IPR003593">
    <property type="entry name" value="AAA+_ATPase"/>
</dbReference>
<dbReference type="PROSITE" id="PS00211">
    <property type="entry name" value="ABC_TRANSPORTER_1"/>
    <property type="match status" value="1"/>
</dbReference>
<keyword evidence="6" id="KW-1185">Reference proteome</keyword>
<feature type="domain" description="ABC transporter" evidence="4">
    <location>
        <begin position="19"/>
        <end position="241"/>
    </location>
</feature>
<dbReference type="GeneID" id="62873557"/>
<sequence>MPTDTTIAERTDGEQQPLLEARDVEKGFDDGAVLEGLDLTVKKGELVTLMGPNGVGKSVFLSCLAGSTAPERGEIELFGDRSPTEARSATSVMLQGETIDPDLTGRENLRFYGDLHPRATDDWRALVDRLELTSDLDRPAREYSGGMRRKLELAIALTVDADLYLLDEPTAELDLAMIQIVHDLLLEYREAGKTILVTSHAPLDAQIADRIAFVRDGRTVATGAPATLLEELPPVVRIRGAMAPESLFLGDRVFQRGDEIRGFLASDPDLAAIENAVEGAREGATVDPDPPSYTDLFNYYTYVQSARGDATRGAGSSVAEATDSAGIAAEPSDPEEAGHR</sequence>
<dbReference type="InterPro" id="IPR027417">
    <property type="entry name" value="P-loop_NTPase"/>
</dbReference>
<evidence type="ECO:0000256" key="2">
    <source>
        <dbReference type="ARBA" id="ARBA00022840"/>
    </source>
</evidence>
<keyword evidence="1" id="KW-0547">Nucleotide-binding</keyword>
<feature type="region of interest" description="Disordered" evidence="3">
    <location>
        <begin position="313"/>
        <end position="340"/>
    </location>
</feature>
<name>A0A8T8E1Q7_9EURY</name>
<evidence type="ECO:0000259" key="4">
    <source>
        <dbReference type="PROSITE" id="PS50893"/>
    </source>
</evidence>
<gene>
    <name evidence="5" type="ORF">JMJ58_00495</name>
</gene>
<dbReference type="PANTHER" id="PTHR43613:SF1">
    <property type="entry name" value="ABC TRANSPORTER, ATP-BINDING PROTEIN"/>
    <property type="match status" value="1"/>
</dbReference>
<dbReference type="CDD" id="cd03230">
    <property type="entry name" value="ABC_DR_subfamily_A"/>
    <property type="match status" value="1"/>
</dbReference>
<dbReference type="Pfam" id="PF00005">
    <property type="entry name" value="ABC_tran"/>
    <property type="match status" value="1"/>
</dbReference>
<protein>
    <submittedName>
        <fullName evidence="5">ABC transporter ATP-binding protein</fullName>
    </submittedName>
</protein>